<name>M2QVT2_CERS8</name>
<dbReference type="HOGENOM" id="CLU_1023072_0_0_1"/>
<sequence length="272" mass="30904">MPLRVPSEEEEEEEVNVFGKYHAHVLVQLHEPYISIEPDELRRATSFLTHKPIRRHERPQTSRPHVVGRRVRAERLTVPDGRVLRKSHFSRSTSGILGVISESPNLPTLAARRPDDRAALWRALEDLDATRLARSGQARYVYRIELTQSHRSPNVQIRCYLVGRMNATSVAVETGSDRRHIDHMCDDLQEVVQRHGAFRTTLTWSEELGKLVQTIYSAVDFESRLIDLSGGEVEPEKKAFDMTCAENREPSAFKLDQLSLLSATTYRLGGGA</sequence>
<dbReference type="SUPFAM" id="SSF52777">
    <property type="entry name" value="CoA-dependent acyltransferases"/>
    <property type="match status" value="1"/>
</dbReference>
<gene>
    <name evidence="1" type="ORF">CERSUDRAFT_101153</name>
</gene>
<dbReference type="InterPro" id="IPR023213">
    <property type="entry name" value="CAT-like_dom_sf"/>
</dbReference>
<proteinExistence type="predicted"/>
<dbReference type="AlphaFoldDB" id="M2QVT2"/>
<reference evidence="1 2" key="1">
    <citation type="journal article" date="2012" name="Proc. Natl. Acad. Sci. U.S.A.">
        <title>Comparative genomics of Ceriporiopsis subvermispora and Phanerochaete chrysosporium provide insight into selective ligninolysis.</title>
        <authorList>
            <person name="Fernandez-Fueyo E."/>
            <person name="Ruiz-Duenas F.J."/>
            <person name="Ferreira P."/>
            <person name="Floudas D."/>
            <person name="Hibbett D.S."/>
            <person name="Canessa P."/>
            <person name="Larrondo L.F."/>
            <person name="James T.Y."/>
            <person name="Seelenfreund D."/>
            <person name="Lobos S."/>
            <person name="Polanco R."/>
            <person name="Tello M."/>
            <person name="Honda Y."/>
            <person name="Watanabe T."/>
            <person name="Watanabe T."/>
            <person name="Ryu J.S."/>
            <person name="Kubicek C.P."/>
            <person name="Schmoll M."/>
            <person name="Gaskell J."/>
            <person name="Hammel K.E."/>
            <person name="St John F.J."/>
            <person name="Vanden Wymelenberg A."/>
            <person name="Sabat G."/>
            <person name="Splinter BonDurant S."/>
            <person name="Syed K."/>
            <person name="Yadav J.S."/>
            <person name="Doddapaneni H."/>
            <person name="Subramanian V."/>
            <person name="Lavin J.L."/>
            <person name="Oguiza J.A."/>
            <person name="Perez G."/>
            <person name="Pisabarro A.G."/>
            <person name="Ramirez L."/>
            <person name="Santoyo F."/>
            <person name="Master E."/>
            <person name="Coutinho P.M."/>
            <person name="Henrissat B."/>
            <person name="Lombard V."/>
            <person name="Magnuson J.K."/>
            <person name="Kuees U."/>
            <person name="Hori C."/>
            <person name="Igarashi K."/>
            <person name="Samejima M."/>
            <person name="Held B.W."/>
            <person name="Barry K.W."/>
            <person name="LaButti K.M."/>
            <person name="Lapidus A."/>
            <person name="Lindquist E.A."/>
            <person name="Lucas S.M."/>
            <person name="Riley R."/>
            <person name="Salamov A.A."/>
            <person name="Hoffmeister D."/>
            <person name="Schwenk D."/>
            <person name="Hadar Y."/>
            <person name="Yarden O."/>
            <person name="de Vries R.P."/>
            <person name="Wiebenga A."/>
            <person name="Stenlid J."/>
            <person name="Eastwood D."/>
            <person name="Grigoriev I.V."/>
            <person name="Berka R.M."/>
            <person name="Blanchette R.A."/>
            <person name="Kersten P."/>
            <person name="Martinez A.T."/>
            <person name="Vicuna R."/>
            <person name="Cullen D."/>
        </authorList>
    </citation>
    <scope>NUCLEOTIDE SEQUENCE [LARGE SCALE GENOMIC DNA]</scope>
    <source>
        <strain evidence="1 2">B</strain>
    </source>
</reference>
<protein>
    <submittedName>
        <fullName evidence="1">Uncharacterized protein</fullName>
    </submittedName>
</protein>
<accession>M2QVT2</accession>
<dbReference type="Gene3D" id="3.30.559.10">
    <property type="entry name" value="Chloramphenicol acetyltransferase-like domain"/>
    <property type="match status" value="1"/>
</dbReference>
<dbReference type="EMBL" id="KB445934">
    <property type="protein sequence ID" value="EMD30626.1"/>
    <property type="molecule type" value="Genomic_DNA"/>
</dbReference>
<organism evidence="1 2">
    <name type="scientific">Ceriporiopsis subvermispora (strain B)</name>
    <name type="common">White-rot fungus</name>
    <name type="synonym">Gelatoporia subvermispora</name>
    <dbReference type="NCBI Taxonomy" id="914234"/>
    <lineage>
        <taxon>Eukaryota</taxon>
        <taxon>Fungi</taxon>
        <taxon>Dikarya</taxon>
        <taxon>Basidiomycota</taxon>
        <taxon>Agaricomycotina</taxon>
        <taxon>Agaricomycetes</taxon>
        <taxon>Polyporales</taxon>
        <taxon>Gelatoporiaceae</taxon>
        <taxon>Gelatoporia</taxon>
    </lineage>
</organism>
<evidence type="ECO:0000313" key="1">
    <source>
        <dbReference type="EMBL" id="EMD30626.1"/>
    </source>
</evidence>
<keyword evidence="2" id="KW-1185">Reference proteome</keyword>
<evidence type="ECO:0000313" key="2">
    <source>
        <dbReference type="Proteomes" id="UP000016930"/>
    </source>
</evidence>
<dbReference type="Proteomes" id="UP000016930">
    <property type="component" value="Unassembled WGS sequence"/>
</dbReference>